<comment type="caution">
    <text evidence="1">The sequence shown here is derived from an EMBL/GenBank/DDBJ whole genome shotgun (WGS) entry which is preliminary data.</text>
</comment>
<accession>A0ACC2X3X8</accession>
<reference evidence="1" key="1">
    <citation type="submission" date="2023-04" db="EMBL/GenBank/DDBJ databases">
        <title>Draft Genome sequencing of Naganishia species isolated from polar environments using Oxford Nanopore Technology.</title>
        <authorList>
            <person name="Leo P."/>
            <person name="Venkateswaran K."/>
        </authorList>
    </citation>
    <scope>NUCLEOTIDE SEQUENCE</scope>
    <source>
        <strain evidence="1">MNA-CCFEE 5262</strain>
    </source>
</reference>
<evidence type="ECO:0000313" key="2">
    <source>
        <dbReference type="Proteomes" id="UP001230649"/>
    </source>
</evidence>
<protein>
    <submittedName>
        <fullName evidence="1">Uncharacterized protein</fullName>
    </submittedName>
</protein>
<dbReference type="Proteomes" id="UP001230649">
    <property type="component" value="Unassembled WGS sequence"/>
</dbReference>
<keyword evidence="2" id="KW-1185">Reference proteome</keyword>
<gene>
    <name evidence="1" type="ORF">QFC20_000024</name>
</gene>
<organism evidence="1 2">
    <name type="scientific">Naganishia adeliensis</name>
    <dbReference type="NCBI Taxonomy" id="92952"/>
    <lineage>
        <taxon>Eukaryota</taxon>
        <taxon>Fungi</taxon>
        <taxon>Dikarya</taxon>
        <taxon>Basidiomycota</taxon>
        <taxon>Agaricomycotina</taxon>
        <taxon>Tremellomycetes</taxon>
        <taxon>Filobasidiales</taxon>
        <taxon>Filobasidiaceae</taxon>
        <taxon>Naganishia</taxon>
    </lineage>
</organism>
<dbReference type="EMBL" id="JASBWS010000001">
    <property type="protein sequence ID" value="KAJ9117746.1"/>
    <property type="molecule type" value="Genomic_DNA"/>
</dbReference>
<sequence>MPSPGNLEQGRIVPAKSRAARPTDPYTRATRPWPIPPRATQPRANQARPVQPRVSKSLPDQTKPRAPKNYRNIKYLPLDMLTKEEKKKEWKRVLKAGSRSLADEFRLSIGGHDEEDYESKQRFGQFGGKAERLWACGYETRNSKNSRLSPTNTQSSDNSGSSISSSIKDTLKKARRSFKDECFFLWHAVDRKDFDMQRRVFGYHGGFEERLWNPIFA</sequence>
<name>A0ACC2X3X8_9TREE</name>
<evidence type="ECO:0000313" key="1">
    <source>
        <dbReference type="EMBL" id="KAJ9117746.1"/>
    </source>
</evidence>
<proteinExistence type="predicted"/>